<dbReference type="InterPro" id="IPR041489">
    <property type="entry name" value="PDZ_6"/>
</dbReference>
<dbReference type="InterPro" id="IPR011782">
    <property type="entry name" value="Pept_S1C_Do"/>
</dbReference>
<dbReference type="SMART" id="SM00228">
    <property type="entry name" value="PDZ"/>
    <property type="match status" value="2"/>
</dbReference>
<dbReference type="InterPro" id="IPR009003">
    <property type="entry name" value="Peptidase_S1_PA"/>
</dbReference>
<comment type="subcellular location">
    <subcellularLocation>
        <location evidence="1">Periplasm</location>
    </subcellularLocation>
</comment>
<dbReference type="RefSeq" id="WP_197443773.1">
    <property type="nucleotide sequence ID" value="NZ_CP036275.1"/>
</dbReference>
<feature type="active site" description="Charge relay system" evidence="9">
    <location>
        <position position="128"/>
    </location>
</feature>
<keyword evidence="8" id="KW-0720">Serine protease</keyword>
<dbReference type="PRINTS" id="PR00834">
    <property type="entry name" value="PROTEASES2C"/>
</dbReference>
<feature type="chain" id="PRO_5022187981" evidence="12">
    <location>
        <begin position="29"/>
        <end position="500"/>
    </location>
</feature>
<feature type="domain" description="PDZ" evidence="13">
    <location>
        <begin position="384"/>
        <end position="499"/>
    </location>
</feature>
<evidence type="ECO:0000256" key="12">
    <source>
        <dbReference type="SAM" id="SignalP"/>
    </source>
</evidence>
<feature type="active site" description="Charge relay system" evidence="9">
    <location>
        <position position="158"/>
    </location>
</feature>
<evidence type="ECO:0000256" key="1">
    <source>
        <dbReference type="ARBA" id="ARBA00004418"/>
    </source>
</evidence>
<evidence type="ECO:0000256" key="7">
    <source>
        <dbReference type="ARBA" id="ARBA00022801"/>
    </source>
</evidence>
<evidence type="ECO:0000256" key="10">
    <source>
        <dbReference type="PIRSR" id="PIRSR611782-2"/>
    </source>
</evidence>
<dbReference type="PANTHER" id="PTHR22939">
    <property type="entry name" value="SERINE PROTEASE FAMILY S1C HTRA-RELATED"/>
    <property type="match status" value="1"/>
</dbReference>
<reference evidence="14 15" key="1">
    <citation type="submission" date="2019-02" db="EMBL/GenBank/DDBJ databases">
        <title>Deep-cultivation of Planctomycetes and their phenomic and genomic characterization uncovers novel biology.</title>
        <authorList>
            <person name="Wiegand S."/>
            <person name="Jogler M."/>
            <person name="Boedeker C."/>
            <person name="Pinto D."/>
            <person name="Vollmers J."/>
            <person name="Rivas-Marin E."/>
            <person name="Kohn T."/>
            <person name="Peeters S.H."/>
            <person name="Heuer A."/>
            <person name="Rast P."/>
            <person name="Oberbeckmann S."/>
            <person name="Bunk B."/>
            <person name="Jeske O."/>
            <person name="Meyerdierks A."/>
            <person name="Storesund J.E."/>
            <person name="Kallscheuer N."/>
            <person name="Luecker S."/>
            <person name="Lage O.M."/>
            <person name="Pohl T."/>
            <person name="Merkel B.J."/>
            <person name="Hornburger P."/>
            <person name="Mueller R.-W."/>
            <person name="Bruemmer F."/>
            <person name="Labrenz M."/>
            <person name="Spormann A.M."/>
            <person name="Op den Camp H."/>
            <person name="Overmann J."/>
            <person name="Amann R."/>
            <person name="Jetten M.S.M."/>
            <person name="Mascher T."/>
            <person name="Medema M.H."/>
            <person name="Devos D.P."/>
            <person name="Kaster A.-K."/>
            <person name="Ovreas L."/>
            <person name="Rohde M."/>
            <person name="Galperin M.Y."/>
            <person name="Jogler C."/>
        </authorList>
    </citation>
    <scope>NUCLEOTIDE SEQUENCE [LARGE SCALE GENOMIC DNA]</scope>
    <source>
        <strain evidence="14 15">Mal4</strain>
    </source>
</reference>
<evidence type="ECO:0000313" key="15">
    <source>
        <dbReference type="Proteomes" id="UP000320496"/>
    </source>
</evidence>
<feature type="binding site" evidence="10">
    <location>
        <begin position="230"/>
        <end position="232"/>
    </location>
    <ligand>
        <name>substrate</name>
    </ligand>
</feature>
<evidence type="ECO:0000256" key="6">
    <source>
        <dbReference type="ARBA" id="ARBA00022764"/>
    </source>
</evidence>
<dbReference type="KEGG" id="mri:Mal4_49210"/>
<evidence type="ECO:0000256" key="4">
    <source>
        <dbReference type="ARBA" id="ARBA00022729"/>
    </source>
</evidence>
<dbReference type="Gene3D" id="2.40.10.120">
    <property type="match status" value="1"/>
</dbReference>
<dbReference type="AlphaFoldDB" id="A0A517ZDK1"/>
<dbReference type="EMBL" id="CP036275">
    <property type="protein sequence ID" value="QDU40563.1"/>
    <property type="molecule type" value="Genomic_DNA"/>
</dbReference>
<dbReference type="InterPro" id="IPR001478">
    <property type="entry name" value="PDZ"/>
</dbReference>
<dbReference type="SUPFAM" id="SSF50156">
    <property type="entry name" value="PDZ domain-like"/>
    <property type="match status" value="2"/>
</dbReference>
<sequence length="500" mass="53894" precursor="true">MPNTQRSSFWILTAVGGVCLGAAAVALSQPGDTQQQTREMATAENLSVAFRDVARRVLPAVVSIETRTKAVEVGGADDLPLDDELFQQFFGNRPDLQEMFRNRQIPPREGKGSGFIIDGSGIVLTNSHVVEDADRIIVRLYDGREIEASSWASDARSDVAIVRVDADDPLPAVPLGDSDRSEIGDWVLALGNPFDIGVTVTAGIISAKGRATGINERESYLQTDAAINPGNSGGPLVSLTGEVVGINTAISTRSGGYDGVGFAIPVNMARWVADQLVEEGRVRRAYLGVALQELTGELRRQFDIPAGKGALVGQVFPDTPASRAGFREGDVILEFDGREIPNRTVLQELVEISEVDRQYPVIVKRGGERVTINVTLEEMPGDFTPALRRSQRGENGESTPEPDGVEKFGLEVTELSEEMRERLRLPEGTSGVLVRRVAPGSSAAQAGLQPGDVIVQVRTKPVGSPEEFEEQTQDLSLEDGILMLIRRGTGTLFIVLKPVD</sequence>
<dbReference type="InterPro" id="IPR036034">
    <property type="entry name" value="PDZ_sf"/>
</dbReference>
<evidence type="ECO:0000256" key="11">
    <source>
        <dbReference type="SAM" id="MobiDB-lite"/>
    </source>
</evidence>
<feature type="binding site" evidence="10">
    <location>
        <position position="158"/>
    </location>
    <ligand>
        <name>substrate</name>
    </ligand>
</feature>
<dbReference type="NCBIfam" id="TIGR02037">
    <property type="entry name" value="degP_htrA_DO"/>
    <property type="match status" value="1"/>
</dbReference>
<dbReference type="GO" id="GO:0004252">
    <property type="term" value="F:serine-type endopeptidase activity"/>
    <property type="evidence" value="ECO:0007669"/>
    <property type="project" value="InterPro"/>
</dbReference>
<evidence type="ECO:0000256" key="2">
    <source>
        <dbReference type="ARBA" id="ARBA00010541"/>
    </source>
</evidence>
<evidence type="ECO:0000256" key="5">
    <source>
        <dbReference type="ARBA" id="ARBA00022737"/>
    </source>
</evidence>
<keyword evidence="4 12" id="KW-0732">Signal</keyword>
<dbReference type="PANTHER" id="PTHR22939:SF129">
    <property type="entry name" value="SERINE PROTEASE HTRA2, MITOCHONDRIAL"/>
    <property type="match status" value="1"/>
</dbReference>
<protein>
    <submittedName>
        <fullName evidence="14">Putative periplasmic serine endoprotease DegP-like</fullName>
        <ecNumber evidence="14">3.4.21.107</ecNumber>
    </submittedName>
</protein>
<dbReference type="InterPro" id="IPR001940">
    <property type="entry name" value="Peptidase_S1C"/>
</dbReference>
<dbReference type="GO" id="GO:0042597">
    <property type="term" value="C:periplasmic space"/>
    <property type="evidence" value="ECO:0007669"/>
    <property type="project" value="UniProtKB-SubCell"/>
</dbReference>
<gene>
    <name evidence="14" type="primary">mucD_5</name>
    <name evidence="14" type="ORF">Mal4_49210</name>
</gene>
<keyword evidence="6" id="KW-0574">Periplasm</keyword>
<keyword evidence="3 14" id="KW-0645">Protease</keyword>
<dbReference type="SUPFAM" id="SSF50494">
    <property type="entry name" value="Trypsin-like serine proteases"/>
    <property type="match status" value="1"/>
</dbReference>
<keyword evidence="5" id="KW-0677">Repeat</keyword>
<dbReference type="Gene3D" id="2.30.42.10">
    <property type="match status" value="2"/>
</dbReference>
<dbReference type="GO" id="GO:0006508">
    <property type="term" value="P:proteolysis"/>
    <property type="evidence" value="ECO:0007669"/>
    <property type="project" value="UniProtKB-KW"/>
</dbReference>
<proteinExistence type="inferred from homology"/>
<feature type="domain" description="PDZ" evidence="13">
    <location>
        <begin position="276"/>
        <end position="367"/>
    </location>
</feature>
<dbReference type="PROSITE" id="PS50106">
    <property type="entry name" value="PDZ"/>
    <property type="match status" value="2"/>
</dbReference>
<dbReference type="Pfam" id="PF13180">
    <property type="entry name" value="PDZ_2"/>
    <property type="match status" value="1"/>
</dbReference>
<evidence type="ECO:0000256" key="9">
    <source>
        <dbReference type="PIRSR" id="PIRSR611782-1"/>
    </source>
</evidence>
<feature type="signal peptide" evidence="12">
    <location>
        <begin position="1"/>
        <end position="28"/>
    </location>
</feature>
<dbReference type="Pfam" id="PF13365">
    <property type="entry name" value="Trypsin_2"/>
    <property type="match status" value="1"/>
</dbReference>
<evidence type="ECO:0000313" key="14">
    <source>
        <dbReference type="EMBL" id="QDU40563.1"/>
    </source>
</evidence>
<feature type="active site" description="Charge relay system" evidence="9">
    <location>
        <position position="232"/>
    </location>
</feature>
<feature type="binding site" evidence="10">
    <location>
        <position position="128"/>
    </location>
    <ligand>
        <name>substrate</name>
    </ligand>
</feature>
<keyword evidence="7 14" id="KW-0378">Hydrolase</keyword>
<evidence type="ECO:0000256" key="8">
    <source>
        <dbReference type="ARBA" id="ARBA00022825"/>
    </source>
</evidence>
<comment type="similarity">
    <text evidence="2">Belongs to the peptidase S1C family.</text>
</comment>
<dbReference type="Proteomes" id="UP000320496">
    <property type="component" value="Chromosome"/>
</dbReference>
<feature type="region of interest" description="Disordered" evidence="11">
    <location>
        <begin position="384"/>
        <end position="406"/>
    </location>
</feature>
<evidence type="ECO:0000256" key="3">
    <source>
        <dbReference type="ARBA" id="ARBA00022670"/>
    </source>
</evidence>
<dbReference type="Pfam" id="PF17820">
    <property type="entry name" value="PDZ_6"/>
    <property type="match status" value="1"/>
</dbReference>
<accession>A0A517ZDK1</accession>
<organism evidence="14 15">
    <name type="scientific">Maioricimonas rarisocia</name>
    <dbReference type="NCBI Taxonomy" id="2528026"/>
    <lineage>
        <taxon>Bacteria</taxon>
        <taxon>Pseudomonadati</taxon>
        <taxon>Planctomycetota</taxon>
        <taxon>Planctomycetia</taxon>
        <taxon>Planctomycetales</taxon>
        <taxon>Planctomycetaceae</taxon>
        <taxon>Maioricimonas</taxon>
    </lineage>
</organism>
<keyword evidence="15" id="KW-1185">Reference proteome</keyword>
<name>A0A517ZDK1_9PLAN</name>
<dbReference type="EC" id="3.4.21.107" evidence="14"/>
<evidence type="ECO:0000259" key="13">
    <source>
        <dbReference type="PROSITE" id="PS50106"/>
    </source>
</evidence>